<dbReference type="Gene3D" id="3.30.930.10">
    <property type="entry name" value="Bira Bifunctional Protein, Domain 2"/>
    <property type="match status" value="1"/>
</dbReference>
<dbReference type="InterPro" id="IPR050664">
    <property type="entry name" value="Octanoyltrans_LipM/LipL"/>
</dbReference>
<dbReference type="InterPro" id="IPR045864">
    <property type="entry name" value="aa-tRNA-synth_II/BPL/LPL"/>
</dbReference>
<dbReference type="PROSITE" id="PS51733">
    <property type="entry name" value="BPL_LPL_CATALYTIC"/>
    <property type="match status" value="1"/>
</dbReference>
<dbReference type="EMBL" id="CP000051">
    <property type="protein sequence ID" value="AAX50545.1"/>
    <property type="molecule type" value="Genomic_DNA"/>
</dbReference>
<proteinExistence type="predicted"/>
<dbReference type="HOGENOM" id="CLU_022986_7_0_0"/>
<dbReference type="SUPFAM" id="SSF55681">
    <property type="entry name" value="Class II aaRS and biotin synthetases"/>
    <property type="match status" value="1"/>
</dbReference>
<sequence>MRTRVIDSIRGTPKDLMQKDRLLLDSLRKGEVILHLYEWEGIFPLTYGCFIKPERFLKANWESLGVSAASRPTGGGVTFHNSDYAFSLLVSSEHPLYQDSILANYHTVNRFVLKTINKLFGLEGSLSPIEVSTDRAESSNFCVAKTSKYDVLIGNRKVGGAAQRSVKQGFLHQGSIFLSGNSLDFYRNILLPDLVDKIGPEIEKSAFFPLGMEASSTVLKEVRKEVKDSLMRIFMQEGI</sequence>
<keyword evidence="2" id="KW-0436">Ligase</keyword>
<name>A0A0H2X0Y6_CHLTA</name>
<feature type="domain" description="BPL/LPL catalytic" evidence="1">
    <location>
        <begin position="28"/>
        <end position="235"/>
    </location>
</feature>
<evidence type="ECO:0000313" key="2">
    <source>
        <dbReference type="EMBL" id="AAX50545.1"/>
    </source>
</evidence>
<dbReference type="Proteomes" id="UP000002532">
    <property type="component" value="Chromosome"/>
</dbReference>
<dbReference type="PANTHER" id="PTHR43679">
    <property type="entry name" value="OCTANOYLTRANSFERASE LIPM-RELATED"/>
    <property type="match status" value="1"/>
</dbReference>
<protein>
    <submittedName>
        <fullName evidence="2">Lipoate-protein ligase A</fullName>
        <ecNumber evidence="2">6.-.-.-</ecNumber>
    </submittedName>
</protein>
<dbReference type="GO" id="GO:0016874">
    <property type="term" value="F:ligase activity"/>
    <property type="evidence" value="ECO:0007669"/>
    <property type="project" value="UniProtKB-KW"/>
</dbReference>
<dbReference type="Pfam" id="PF03099">
    <property type="entry name" value="BPL_LplA_LipB"/>
    <property type="match status" value="1"/>
</dbReference>
<dbReference type="CDD" id="cd16443">
    <property type="entry name" value="LplA"/>
    <property type="match status" value="1"/>
</dbReference>
<dbReference type="EC" id="6.-.-.-" evidence="2"/>
<accession>A0A0H2X0Y6</accession>
<dbReference type="InterPro" id="IPR004143">
    <property type="entry name" value="BPL_LPL_catalytic"/>
</dbReference>
<reference evidence="2 3" key="1">
    <citation type="journal article" date="2005" name="Infect. Immun.">
        <title>Comparative genomic analysis of Chlamydia trachomatis oculotropic and genitotropic strains.</title>
        <authorList>
            <person name="Carlson J.H."/>
            <person name="Porcella S.F."/>
            <person name="McClarty G."/>
            <person name="Caldwell H.D."/>
        </authorList>
    </citation>
    <scope>NUCLEOTIDE SEQUENCE [LARGE SCALE GENOMIC DNA]</scope>
    <source>
        <strain evidence="3">ATCC VR-571B / DSM 19440 / HAR-13</strain>
    </source>
</reference>
<organism evidence="2 3">
    <name type="scientific">Chlamydia trachomatis serovar A (strain ATCC VR-571B / DSM 19440 / HAR-13)</name>
    <dbReference type="NCBI Taxonomy" id="315277"/>
    <lineage>
        <taxon>Bacteria</taxon>
        <taxon>Pseudomonadati</taxon>
        <taxon>Chlamydiota</taxon>
        <taxon>Chlamydiia</taxon>
        <taxon>Chlamydiales</taxon>
        <taxon>Chlamydiaceae</taxon>
        <taxon>Chlamydia/Chlamydophila group</taxon>
        <taxon>Chlamydia</taxon>
    </lineage>
</organism>
<evidence type="ECO:0000259" key="1">
    <source>
        <dbReference type="PROSITE" id="PS51733"/>
    </source>
</evidence>
<dbReference type="RefSeq" id="WP_009871632.1">
    <property type="nucleotide sequence ID" value="NC_007429.1"/>
</dbReference>
<dbReference type="AlphaFoldDB" id="A0A0H2X0Y6"/>
<gene>
    <name evidence="2" type="primary">lplA_1</name>
    <name evidence="2" type="ordered locus">CTA_0307</name>
</gene>
<dbReference type="KEGG" id="cta:CTA_0307"/>
<keyword evidence="3" id="KW-1185">Reference proteome</keyword>
<dbReference type="PANTHER" id="PTHR43679:SF2">
    <property type="entry name" value="OCTANOYL-[GCVH]:PROTEIN N-OCTANOYLTRANSFERASE"/>
    <property type="match status" value="1"/>
</dbReference>
<evidence type="ECO:0000313" key="3">
    <source>
        <dbReference type="Proteomes" id="UP000002532"/>
    </source>
</evidence>